<evidence type="ECO:0000313" key="3">
    <source>
        <dbReference type="Proteomes" id="UP001497516"/>
    </source>
</evidence>
<proteinExistence type="predicted"/>
<protein>
    <submittedName>
        <fullName evidence="2">Uncharacterized protein</fullName>
    </submittedName>
</protein>
<sequence>MGLESNVDRRREVEPQSRGAEEEKEKGGKTGGRREVATWRRGAEEQGEGGDCETGFDRQQEVETGVGGRQEWSRTKGNCR</sequence>
<dbReference type="EMBL" id="OZ034813">
    <property type="protein sequence ID" value="CAL1354158.1"/>
    <property type="molecule type" value="Genomic_DNA"/>
</dbReference>
<accession>A0AAV2CE58</accession>
<dbReference type="Proteomes" id="UP001497516">
    <property type="component" value="Chromosome 1"/>
</dbReference>
<feature type="region of interest" description="Disordered" evidence="1">
    <location>
        <begin position="1"/>
        <end position="80"/>
    </location>
</feature>
<evidence type="ECO:0000313" key="2">
    <source>
        <dbReference type="EMBL" id="CAL1354158.1"/>
    </source>
</evidence>
<gene>
    <name evidence="2" type="ORF">LTRI10_LOCUS1999</name>
</gene>
<evidence type="ECO:0000256" key="1">
    <source>
        <dbReference type="SAM" id="MobiDB-lite"/>
    </source>
</evidence>
<keyword evidence="3" id="KW-1185">Reference proteome</keyword>
<name>A0AAV2CE58_9ROSI</name>
<feature type="compositionally biased region" description="Basic and acidic residues" evidence="1">
    <location>
        <begin position="1"/>
        <end position="44"/>
    </location>
</feature>
<organism evidence="2 3">
    <name type="scientific">Linum trigynum</name>
    <dbReference type="NCBI Taxonomy" id="586398"/>
    <lineage>
        <taxon>Eukaryota</taxon>
        <taxon>Viridiplantae</taxon>
        <taxon>Streptophyta</taxon>
        <taxon>Embryophyta</taxon>
        <taxon>Tracheophyta</taxon>
        <taxon>Spermatophyta</taxon>
        <taxon>Magnoliopsida</taxon>
        <taxon>eudicotyledons</taxon>
        <taxon>Gunneridae</taxon>
        <taxon>Pentapetalae</taxon>
        <taxon>rosids</taxon>
        <taxon>fabids</taxon>
        <taxon>Malpighiales</taxon>
        <taxon>Linaceae</taxon>
        <taxon>Linum</taxon>
    </lineage>
</organism>
<dbReference type="AlphaFoldDB" id="A0AAV2CE58"/>
<reference evidence="2 3" key="1">
    <citation type="submission" date="2024-04" db="EMBL/GenBank/DDBJ databases">
        <authorList>
            <person name="Fracassetti M."/>
        </authorList>
    </citation>
    <scope>NUCLEOTIDE SEQUENCE [LARGE SCALE GENOMIC DNA]</scope>
</reference>